<dbReference type="AlphaFoldDB" id="A0A4P8EG13"/>
<gene>
    <name evidence="2" type="ORF">EOK75_08640</name>
</gene>
<dbReference type="RefSeq" id="WP_137193569.1">
    <property type="nucleotide sequence ID" value="NZ_CP039964.1"/>
</dbReference>
<proteinExistence type="predicted"/>
<feature type="domain" description="Glycosyltransferase 61 catalytic" evidence="1">
    <location>
        <begin position="167"/>
        <end position="374"/>
    </location>
</feature>
<dbReference type="OrthoDB" id="288504at2"/>
<dbReference type="Pfam" id="PF04577">
    <property type="entry name" value="Glyco_transf_61"/>
    <property type="match status" value="1"/>
</dbReference>
<dbReference type="EMBL" id="CP039964">
    <property type="protein sequence ID" value="QCO55808.1"/>
    <property type="molecule type" value="Genomic_DNA"/>
</dbReference>
<dbReference type="Proteomes" id="UP000298631">
    <property type="component" value="Chromosome"/>
</dbReference>
<accession>A0A4P8EG13</accession>
<sequence>MQSQVNFSVPAQDLFLNPARDGGISLLNAAEFFWRPATPALIQGFAASAFEEVNYKINAYLNVTKRHKIFSRAVEFNTVPVLLEHASFSESFAMAQGKVLLPGARFLKRYCWENQEDDLDPEEQLVSYFQECQSQNIEASIPLCKQPLPKNLAVAIACRSITNPYAFIAEALPRLAQIVECGFRGDVYFHFSNRVKSPHPSVQEIIADLFPELVGRVFFEPAPKRYDHVLTVLDLLHAYYQFPTEVVGSVGHLAPSDAMFRGHDGYVESRTILSMNAFSSSLVALRRRALRAIEGKDFSYLPKRFFVTLSDGDASIVGAQQLFEMLQMFGFAKVAFDTLSPLEQIAIMVNAEMVITPHTANLTHMMFASPQTFVLALGTLQTAVHRWDEYWGFAHVSGCRYVSFFADFDTPDPKTSPSIDLDGIVPVALSDQTVAEILAFIVCILGYFPNLPTAHSLFTLAGRLIGVGECDHALQLLENHSDLVKTHAGLCVAKADCHKARGEPYQEIAALYLAYDLDKSDVTILLRIFWGAKRADRSDIMSWARSRLRQDFPNRYGLIVKSNPWVALLP</sequence>
<evidence type="ECO:0000313" key="2">
    <source>
        <dbReference type="EMBL" id="QCO55808.1"/>
    </source>
</evidence>
<evidence type="ECO:0000259" key="1">
    <source>
        <dbReference type="Pfam" id="PF04577"/>
    </source>
</evidence>
<protein>
    <submittedName>
        <fullName evidence="2">Glycosyltransferase family 61 protein</fullName>
    </submittedName>
</protein>
<dbReference type="GO" id="GO:0016757">
    <property type="term" value="F:glycosyltransferase activity"/>
    <property type="evidence" value="ECO:0007669"/>
    <property type="project" value="InterPro"/>
</dbReference>
<dbReference type="KEGG" id="pseb:EOK75_08640"/>
<keyword evidence="3" id="KW-1185">Reference proteome</keyword>
<evidence type="ECO:0000313" key="3">
    <source>
        <dbReference type="Proteomes" id="UP000298631"/>
    </source>
</evidence>
<dbReference type="InterPro" id="IPR049625">
    <property type="entry name" value="Glyco_transf_61_cat"/>
</dbReference>
<organism evidence="2 3">
    <name type="scientific">Pseudorhodobacter turbinis</name>
    <dbReference type="NCBI Taxonomy" id="2500533"/>
    <lineage>
        <taxon>Bacteria</taxon>
        <taxon>Pseudomonadati</taxon>
        <taxon>Pseudomonadota</taxon>
        <taxon>Alphaproteobacteria</taxon>
        <taxon>Rhodobacterales</taxon>
        <taxon>Paracoccaceae</taxon>
        <taxon>Pseudorhodobacter</taxon>
    </lineage>
</organism>
<keyword evidence="2" id="KW-0808">Transferase</keyword>
<name>A0A4P8EG13_9RHOB</name>
<reference evidence="2 3" key="1">
    <citation type="submission" date="2019-05" db="EMBL/GenBank/DDBJ databases">
        <title>Pseudorhodobacter turbinis sp. nov., isolated from the gut of the Korean turban shell.</title>
        <authorList>
            <person name="Jeong Y.-S."/>
            <person name="Kang W.-R."/>
            <person name="Bae J.-W."/>
        </authorList>
    </citation>
    <scope>NUCLEOTIDE SEQUENCE [LARGE SCALE GENOMIC DNA]</scope>
    <source>
        <strain evidence="2 3">S12M18</strain>
    </source>
</reference>